<gene>
    <name evidence="1" type="ordered locus">VIT_06s0009g03580</name>
</gene>
<keyword evidence="2" id="KW-1185">Reference proteome</keyword>
<dbReference type="AlphaFoldDB" id="D7T148"/>
<dbReference type="InParanoid" id="D7T148"/>
<name>D7T148_VITVI</name>
<sequence length="80" mass="9642">MGFIACLWEEYEFPQFPLYLYQEKIKNINNVNLKKNRNSYTKYKKQKFTHRDMPNLVSDDTFLVKDRNGSIISYILILNS</sequence>
<organism evidence="1 2">
    <name type="scientific">Vitis vinifera</name>
    <name type="common">Grape</name>
    <dbReference type="NCBI Taxonomy" id="29760"/>
    <lineage>
        <taxon>Eukaryota</taxon>
        <taxon>Viridiplantae</taxon>
        <taxon>Streptophyta</taxon>
        <taxon>Embryophyta</taxon>
        <taxon>Tracheophyta</taxon>
        <taxon>Spermatophyta</taxon>
        <taxon>Magnoliopsida</taxon>
        <taxon>eudicotyledons</taxon>
        <taxon>Gunneridae</taxon>
        <taxon>Pentapetalae</taxon>
        <taxon>rosids</taxon>
        <taxon>Vitales</taxon>
        <taxon>Vitaceae</taxon>
        <taxon>Viteae</taxon>
        <taxon>Vitis</taxon>
    </lineage>
</organism>
<evidence type="ECO:0000313" key="2">
    <source>
        <dbReference type="Proteomes" id="UP000009183"/>
    </source>
</evidence>
<reference evidence="2" key="1">
    <citation type="journal article" date="2007" name="Nature">
        <title>The grapevine genome sequence suggests ancestral hexaploidization in major angiosperm phyla.</title>
        <authorList>
            <consortium name="The French-Italian Public Consortium for Grapevine Genome Characterization."/>
            <person name="Jaillon O."/>
            <person name="Aury J.-M."/>
            <person name="Noel B."/>
            <person name="Policriti A."/>
            <person name="Clepet C."/>
            <person name="Casagrande A."/>
            <person name="Choisne N."/>
            <person name="Aubourg S."/>
            <person name="Vitulo N."/>
            <person name="Jubin C."/>
            <person name="Vezzi A."/>
            <person name="Legeai F."/>
            <person name="Hugueney P."/>
            <person name="Dasilva C."/>
            <person name="Horner D."/>
            <person name="Mica E."/>
            <person name="Jublot D."/>
            <person name="Poulain J."/>
            <person name="Bruyere C."/>
            <person name="Billault A."/>
            <person name="Segurens B."/>
            <person name="Gouyvenoux M."/>
            <person name="Ugarte E."/>
            <person name="Cattonaro F."/>
            <person name="Anthouard V."/>
            <person name="Vico V."/>
            <person name="Del Fabbro C."/>
            <person name="Alaux M."/>
            <person name="Di Gaspero G."/>
            <person name="Dumas V."/>
            <person name="Felice N."/>
            <person name="Paillard S."/>
            <person name="Juman I."/>
            <person name="Moroldo M."/>
            <person name="Scalabrin S."/>
            <person name="Canaguier A."/>
            <person name="Le Clainche I."/>
            <person name="Malacrida G."/>
            <person name="Durand E."/>
            <person name="Pesole G."/>
            <person name="Laucou V."/>
            <person name="Chatelet P."/>
            <person name="Merdinoglu D."/>
            <person name="Delledonne M."/>
            <person name="Pezzotti M."/>
            <person name="Lecharny A."/>
            <person name="Scarpelli C."/>
            <person name="Artiguenave F."/>
            <person name="Pe M.E."/>
            <person name="Valle G."/>
            <person name="Morgante M."/>
            <person name="Caboche M."/>
            <person name="Adam-Blondon A.-F."/>
            <person name="Weissenbach J."/>
            <person name="Quetier F."/>
            <person name="Wincker P."/>
        </authorList>
    </citation>
    <scope>NUCLEOTIDE SEQUENCE [LARGE SCALE GENOMIC DNA]</scope>
    <source>
        <strain evidence="2">cv. Pinot noir / PN40024</strain>
    </source>
</reference>
<proteinExistence type="predicted"/>
<dbReference type="PaxDb" id="29760-VIT_06s0009g03580.t01"/>
<dbReference type="HOGENOM" id="CLU_2594698_0_0_1"/>
<dbReference type="EMBL" id="FN595504">
    <property type="protein sequence ID" value="CBI24227.3"/>
    <property type="molecule type" value="Genomic_DNA"/>
</dbReference>
<dbReference type="Proteomes" id="UP000009183">
    <property type="component" value="Chromosome 6"/>
</dbReference>
<protein>
    <submittedName>
        <fullName evidence="1">Uncharacterized protein</fullName>
    </submittedName>
</protein>
<accession>D7T148</accession>
<evidence type="ECO:0000313" key="1">
    <source>
        <dbReference type="EMBL" id="CBI24227.3"/>
    </source>
</evidence>